<dbReference type="AlphaFoldDB" id="A0A0E9TZS8"/>
<dbReference type="EMBL" id="GBXM01049531">
    <property type="protein sequence ID" value="JAH59046.1"/>
    <property type="molecule type" value="Transcribed_RNA"/>
</dbReference>
<evidence type="ECO:0000313" key="1">
    <source>
        <dbReference type="EMBL" id="JAH59046.1"/>
    </source>
</evidence>
<reference evidence="1" key="2">
    <citation type="journal article" date="2015" name="Fish Shellfish Immunol.">
        <title>Early steps in the European eel (Anguilla anguilla)-Vibrio vulnificus interaction in the gills: Role of the RtxA13 toxin.</title>
        <authorList>
            <person name="Callol A."/>
            <person name="Pajuelo D."/>
            <person name="Ebbesson L."/>
            <person name="Teles M."/>
            <person name="MacKenzie S."/>
            <person name="Amaro C."/>
        </authorList>
    </citation>
    <scope>NUCLEOTIDE SEQUENCE</scope>
</reference>
<name>A0A0E9TZS8_ANGAN</name>
<protein>
    <submittedName>
        <fullName evidence="1">Uncharacterized protein</fullName>
    </submittedName>
</protein>
<reference evidence="1" key="1">
    <citation type="submission" date="2014-11" db="EMBL/GenBank/DDBJ databases">
        <authorList>
            <person name="Amaro Gonzalez C."/>
        </authorList>
    </citation>
    <scope>NUCLEOTIDE SEQUENCE</scope>
</reference>
<sequence>MPFLSQSRGLRKDRGTLFSDFVEGQVHYKAEFGGGQSWL</sequence>
<organism evidence="1">
    <name type="scientific">Anguilla anguilla</name>
    <name type="common">European freshwater eel</name>
    <name type="synonym">Muraena anguilla</name>
    <dbReference type="NCBI Taxonomy" id="7936"/>
    <lineage>
        <taxon>Eukaryota</taxon>
        <taxon>Metazoa</taxon>
        <taxon>Chordata</taxon>
        <taxon>Craniata</taxon>
        <taxon>Vertebrata</taxon>
        <taxon>Euteleostomi</taxon>
        <taxon>Actinopterygii</taxon>
        <taxon>Neopterygii</taxon>
        <taxon>Teleostei</taxon>
        <taxon>Anguilliformes</taxon>
        <taxon>Anguillidae</taxon>
        <taxon>Anguilla</taxon>
    </lineage>
</organism>
<accession>A0A0E9TZS8</accession>
<proteinExistence type="predicted"/>